<comment type="function">
    <text evidence="4">Binds mRNA; thus facilitating recognition of the initiation point. It is needed to translate mRNA with a short Shine-Dalgarno (SD) purine-rich sequence.</text>
</comment>
<dbReference type="CDD" id="cd05688">
    <property type="entry name" value="S1_RPS1_repeat_ec3"/>
    <property type="match status" value="1"/>
</dbReference>
<dbReference type="GO" id="GO:0005840">
    <property type="term" value="C:ribosome"/>
    <property type="evidence" value="ECO:0007669"/>
    <property type="project" value="UniProtKB-KW"/>
</dbReference>
<dbReference type="PROSITE" id="PS50126">
    <property type="entry name" value="S1"/>
    <property type="match status" value="4"/>
</dbReference>
<keyword evidence="2" id="KW-0689">Ribosomal protein</keyword>
<dbReference type="SMART" id="SM00316">
    <property type="entry name" value="S1"/>
    <property type="match status" value="4"/>
</dbReference>
<feature type="domain" description="S1 motif" evidence="5">
    <location>
        <begin position="27"/>
        <end position="96"/>
    </location>
</feature>
<organism evidence="6 7">
    <name type="scientific">Candidatus Galligastranaerophilus intestinavium</name>
    <dbReference type="NCBI Taxonomy" id="2840836"/>
    <lineage>
        <taxon>Bacteria</taxon>
        <taxon>Candidatus Galligastranaerophilus</taxon>
    </lineage>
</organism>
<dbReference type="InterPro" id="IPR035104">
    <property type="entry name" value="Ribosomal_protein_S1-like"/>
</dbReference>
<dbReference type="InterPro" id="IPR012340">
    <property type="entry name" value="NA-bd_OB-fold"/>
</dbReference>
<evidence type="ECO:0000313" key="7">
    <source>
        <dbReference type="Proteomes" id="UP000886865"/>
    </source>
</evidence>
<evidence type="ECO:0000256" key="2">
    <source>
        <dbReference type="ARBA" id="ARBA00022980"/>
    </source>
</evidence>
<protein>
    <submittedName>
        <fullName evidence="6">S1 RNA-binding domain-containing protein</fullName>
    </submittedName>
</protein>
<evidence type="ECO:0000313" key="6">
    <source>
        <dbReference type="EMBL" id="HIS74071.1"/>
    </source>
</evidence>
<dbReference type="GO" id="GO:0006412">
    <property type="term" value="P:translation"/>
    <property type="evidence" value="ECO:0007669"/>
    <property type="project" value="TreeGrafter"/>
</dbReference>
<dbReference type="InterPro" id="IPR050437">
    <property type="entry name" value="Ribos_protein_bS1-like"/>
</dbReference>
<dbReference type="FunFam" id="2.40.50.140:FF:000103">
    <property type="entry name" value="protein RRP5 homolog"/>
    <property type="match status" value="1"/>
</dbReference>
<evidence type="ECO:0000256" key="4">
    <source>
        <dbReference type="ARBA" id="ARBA00025604"/>
    </source>
</evidence>
<dbReference type="EMBL" id="DVJQ01000030">
    <property type="protein sequence ID" value="HIS74071.1"/>
    <property type="molecule type" value="Genomic_DNA"/>
</dbReference>
<gene>
    <name evidence="6" type="ORF">IAA86_03515</name>
</gene>
<dbReference type="Proteomes" id="UP000886865">
    <property type="component" value="Unassembled WGS sequence"/>
</dbReference>
<dbReference type="CDD" id="cd04465">
    <property type="entry name" value="S1_RPS1_repeat_ec2_hs2"/>
    <property type="match status" value="1"/>
</dbReference>
<reference evidence="6" key="1">
    <citation type="submission" date="2020-10" db="EMBL/GenBank/DDBJ databases">
        <authorList>
            <person name="Gilroy R."/>
        </authorList>
    </citation>
    <scope>NUCLEOTIDE SEQUENCE</scope>
    <source>
        <strain evidence="6">CHK152-2871</strain>
    </source>
</reference>
<dbReference type="GO" id="GO:1990904">
    <property type="term" value="C:ribonucleoprotein complex"/>
    <property type="evidence" value="ECO:0007669"/>
    <property type="project" value="UniProtKB-KW"/>
</dbReference>
<dbReference type="Pfam" id="PF00575">
    <property type="entry name" value="S1"/>
    <property type="match status" value="4"/>
</dbReference>
<evidence type="ECO:0000256" key="3">
    <source>
        <dbReference type="ARBA" id="ARBA00023274"/>
    </source>
</evidence>
<dbReference type="AlphaFoldDB" id="A0A9D1FHR1"/>
<dbReference type="InterPro" id="IPR003029">
    <property type="entry name" value="S1_domain"/>
</dbReference>
<dbReference type="PANTHER" id="PTHR10724:SF7">
    <property type="entry name" value="SMALL RIBOSOMAL SUBUNIT PROTEIN BS1C"/>
    <property type="match status" value="1"/>
</dbReference>
<comment type="similarity">
    <text evidence="1">Belongs to the bacterial ribosomal protein bS1 family.</text>
</comment>
<dbReference type="Gene3D" id="2.40.50.140">
    <property type="entry name" value="Nucleic acid-binding proteins"/>
    <property type="match status" value="4"/>
</dbReference>
<accession>A0A9D1FHR1</accession>
<dbReference type="PRINTS" id="PR00681">
    <property type="entry name" value="RIBOSOMALS1"/>
</dbReference>
<feature type="domain" description="S1 motif" evidence="5">
    <location>
        <begin position="199"/>
        <end position="267"/>
    </location>
</feature>
<keyword evidence="3" id="KW-0687">Ribonucleoprotein</keyword>
<dbReference type="SUPFAM" id="SSF50249">
    <property type="entry name" value="Nucleic acid-binding proteins"/>
    <property type="match status" value="4"/>
</dbReference>
<dbReference type="GO" id="GO:0003729">
    <property type="term" value="F:mRNA binding"/>
    <property type="evidence" value="ECO:0007669"/>
    <property type="project" value="TreeGrafter"/>
</dbReference>
<dbReference type="GO" id="GO:0003735">
    <property type="term" value="F:structural constituent of ribosome"/>
    <property type="evidence" value="ECO:0007669"/>
    <property type="project" value="TreeGrafter"/>
</dbReference>
<comment type="caution">
    <text evidence="6">The sequence shown here is derived from an EMBL/GenBank/DDBJ whole genome shotgun (WGS) entry which is preliminary data.</text>
</comment>
<feature type="domain" description="S1 motif" evidence="5">
    <location>
        <begin position="114"/>
        <end position="178"/>
    </location>
</feature>
<proteinExistence type="inferred from homology"/>
<dbReference type="PANTHER" id="PTHR10724">
    <property type="entry name" value="30S RIBOSOMAL PROTEIN S1"/>
    <property type="match status" value="1"/>
</dbReference>
<feature type="domain" description="S1 motif" evidence="5">
    <location>
        <begin position="284"/>
        <end position="352"/>
    </location>
</feature>
<reference evidence="6" key="2">
    <citation type="journal article" date="2021" name="PeerJ">
        <title>Extensive microbial diversity within the chicken gut microbiome revealed by metagenomics and culture.</title>
        <authorList>
            <person name="Gilroy R."/>
            <person name="Ravi A."/>
            <person name="Getino M."/>
            <person name="Pursley I."/>
            <person name="Horton D.L."/>
            <person name="Alikhan N.F."/>
            <person name="Baker D."/>
            <person name="Gharbi K."/>
            <person name="Hall N."/>
            <person name="Watson M."/>
            <person name="Adriaenssens E.M."/>
            <person name="Foster-Nyarko E."/>
            <person name="Jarju S."/>
            <person name="Secka A."/>
            <person name="Antonio M."/>
            <person name="Oren A."/>
            <person name="Chaudhuri R.R."/>
            <person name="La Ragione R."/>
            <person name="Hildebrand F."/>
            <person name="Pallen M.J."/>
        </authorList>
    </citation>
    <scope>NUCLEOTIDE SEQUENCE</scope>
    <source>
        <strain evidence="6">CHK152-2871</strain>
    </source>
</reference>
<sequence>MSTLETISADEFEKMLEDSYTYKLNVADVVKGVVVKKEKDGYLVDIGAKTEAFLPNREVSNFADKDPDEVIKLWDEKEFYVMKDEEDDEVAVLSLKKLSCAQAWQKLADIKASNENVMAKIVSTVKGGLIAEIEGLRGFIPSSQLRTGSPSDTQIGQEIEVKILEADPKRNKLILSQRQVYTQQREMVADEVISRLAVDQIVEGEIVRIADFGAFVDIDGIDGLLPISEISWERIKHPSDVVSLGQKIEVKVIKIDEDLKRISLSLKRMGANPWDEIADKFKEGDIIKGTINKITSFGAFINIYPGVEALLPSSEISDENVNVNQLYNLGDEIEVLIKKFTPQEHRIGLSVKDIAK</sequence>
<evidence type="ECO:0000256" key="1">
    <source>
        <dbReference type="ARBA" id="ARBA00006767"/>
    </source>
</evidence>
<evidence type="ECO:0000259" key="5">
    <source>
        <dbReference type="PROSITE" id="PS50126"/>
    </source>
</evidence>
<name>A0A9D1FHR1_9BACT</name>